<accession>A0A3Q8Q3R8</accession>
<name>A0A3Q8Q3R8_9VIRU</name>
<dbReference type="Proteomes" id="UP000277749">
    <property type="component" value="Segment"/>
</dbReference>
<organism evidence="1 2">
    <name type="scientific">Sulfolobales Beppu filamentous virus 2</name>
    <dbReference type="NCBI Taxonomy" id="2493123"/>
    <lineage>
        <taxon>Viruses</taxon>
        <taxon>Adnaviria</taxon>
        <taxon>Zilligvirae</taxon>
        <taxon>Taleaviricota</taxon>
        <taxon>Tokiviricetes</taxon>
        <taxon>Ligamenvirales</taxon>
        <taxon>Lipothrixviridae</taxon>
        <taxon>Alphalipothrixvirus</taxon>
        <taxon>Alphalipothrixvirus umijigokuense</taxon>
    </lineage>
</organism>
<evidence type="ECO:0000313" key="1">
    <source>
        <dbReference type="EMBL" id="AZI75818.1"/>
    </source>
</evidence>
<keyword evidence="2" id="KW-1185">Reference proteome</keyword>
<sequence length="119" mass="13003">MAEFLPLTAVAGGGGGLGTAIGDAFRAVARVVSGIIRTLGRAWDTVAKGFGKLVDWFTRTGTKLASLILRYYKIIAQYILVLLRYVARVMVNFYREFQKDPLTTLQFVGTMAILINSGL</sequence>
<gene>
    <name evidence="1" type="ORF">SBFV2_gp51</name>
</gene>
<reference evidence="1 2" key="1">
    <citation type="journal article" date="2018" name="Environ. Microbiol.">
        <title>New archaeal viruses discovered by metagenomic analysis of viral communities in enrichment cultures.</title>
        <authorList>
            <person name="Liu Y."/>
            <person name="Brandt D."/>
            <person name="Ishino S."/>
            <person name="Ishino Y."/>
            <person name="Koonin E.V."/>
            <person name="Kalinowski J."/>
            <person name="Krupovic M."/>
            <person name="Prangishvili D."/>
        </authorList>
    </citation>
    <scope>NUCLEOTIDE SEQUENCE [LARGE SCALE GENOMIC DNA]</scope>
</reference>
<protein>
    <submittedName>
        <fullName evidence="1">Uncharacterized protein</fullName>
    </submittedName>
</protein>
<proteinExistence type="predicted"/>
<evidence type="ECO:0000313" key="2">
    <source>
        <dbReference type="Proteomes" id="UP000277749"/>
    </source>
</evidence>
<dbReference type="EMBL" id="MK064563">
    <property type="protein sequence ID" value="AZI75818.1"/>
    <property type="molecule type" value="Genomic_DNA"/>
</dbReference>